<dbReference type="Pfam" id="PF02954">
    <property type="entry name" value="HTH_8"/>
    <property type="match status" value="1"/>
</dbReference>
<dbReference type="EMBL" id="BAWF01000020">
    <property type="protein sequence ID" value="GAF45401.1"/>
    <property type="molecule type" value="Genomic_DNA"/>
</dbReference>
<dbReference type="Gene3D" id="1.10.10.60">
    <property type="entry name" value="Homeodomain-like"/>
    <property type="match status" value="1"/>
</dbReference>
<gene>
    <name evidence="2" type="ORF">RW1_020_00370</name>
</gene>
<keyword evidence="3" id="KW-1185">Reference proteome</keyword>
<organism evidence="2 3">
    <name type="scientific">Rhodococcus wratislaviensis NBRC 100605</name>
    <dbReference type="NCBI Taxonomy" id="1219028"/>
    <lineage>
        <taxon>Bacteria</taxon>
        <taxon>Bacillati</taxon>
        <taxon>Actinomycetota</taxon>
        <taxon>Actinomycetes</taxon>
        <taxon>Mycobacteriales</taxon>
        <taxon>Nocardiaceae</taxon>
        <taxon>Rhodococcus</taxon>
    </lineage>
</organism>
<reference evidence="2 3" key="1">
    <citation type="submission" date="2014-02" db="EMBL/GenBank/DDBJ databases">
        <title>Whole genome shotgun sequence of Rhodococcus wratislaviensis NBRC 100605.</title>
        <authorList>
            <person name="Hosoyama A."/>
            <person name="Tsuchikane K."/>
            <person name="Yoshida I."/>
            <person name="Ohji S."/>
            <person name="Ichikawa N."/>
            <person name="Yamazoe A."/>
            <person name="Fujita N."/>
        </authorList>
    </citation>
    <scope>NUCLEOTIDE SEQUENCE [LARGE SCALE GENOMIC DNA]</scope>
    <source>
        <strain evidence="2 3">NBRC 100605</strain>
    </source>
</reference>
<dbReference type="AlphaFoldDB" id="X0Q4H2"/>
<dbReference type="InterPro" id="IPR009057">
    <property type="entry name" value="Homeodomain-like_sf"/>
</dbReference>
<protein>
    <submittedName>
        <fullName evidence="2">Putative Fis family transcriptional regulator</fullName>
    </submittedName>
</protein>
<evidence type="ECO:0000313" key="2">
    <source>
        <dbReference type="EMBL" id="GAF45401.1"/>
    </source>
</evidence>
<name>X0Q4H2_RHOWR</name>
<dbReference type="Proteomes" id="UP000019491">
    <property type="component" value="Unassembled WGS sequence"/>
</dbReference>
<evidence type="ECO:0000259" key="1">
    <source>
        <dbReference type="Pfam" id="PF02954"/>
    </source>
</evidence>
<dbReference type="SUPFAM" id="SSF46689">
    <property type="entry name" value="Homeodomain-like"/>
    <property type="match status" value="1"/>
</dbReference>
<dbReference type="GO" id="GO:0043565">
    <property type="term" value="F:sequence-specific DNA binding"/>
    <property type="evidence" value="ECO:0007669"/>
    <property type="project" value="InterPro"/>
</dbReference>
<comment type="caution">
    <text evidence="2">The sequence shown here is derived from an EMBL/GenBank/DDBJ whole genome shotgun (WGS) entry which is preliminary data.</text>
</comment>
<dbReference type="InterPro" id="IPR002197">
    <property type="entry name" value="HTH_Fis"/>
</dbReference>
<accession>X0Q4H2</accession>
<evidence type="ECO:0000313" key="3">
    <source>
        <dbReference type="Proteomes" id="UP000019491"/>
    </source>
</evidence>
<feature type="domain" description="DNA binding HTH" evidence="1">
    <location>
        <begin position="4"/>
        <end position="41"/>
    </location>
</feature>
<dbReference type="PRINTS" id="PR01590">
    <property type="entry name" value="HTHFIS"/>
</dbReference>
<proteinExistence type="predicted"/>
<sequence length="45" mass="4814">MQALERDAIVDALALHAGDKTAAATAIGMSRATIYRKIREFGIVP</sequence>